<organism evidence="2 3">
    <name type="scientific">Sclerotinia nivalis</name>
    <dbReference type="NCBI Taxonomy" id="352851"/>
    <lineage>
        <taxon>Eukaryota</taxon>
        <taxon>Fungi</taxon>
        <taxon>Dikarya</taxon>
        <taxon>Ascomycota</taxon>
        <taxon>Pezizomycotina</taxon>
        <taxon>Leotiomycetes</taxon>
        <taxon>Helotiales</taxon>
        <taxon>Sclerotiniaceae</taxon>
        <taxon>Sclerotinia</taxon>
    </lineage>
</organism>
<proteinExistence type="predicted"/>
<gene>
    <name evidence="2" type="ORF">OCU04_004668</name>
</gene>
<dbReference type="AlphaFoldDB" id="A0A9X0AR91"/>
<keyword evidence="3" id="KW-1185">Reference proteome</keyword>
<feature type="region of interest" description="Disordered" evidence="1">
    <location>
        <begin position="104"/>
        <end position="135"/>
    </location>
</feature>
<evidence type="ECO:0000256" key="1">
    <source>
        <dbReference type="SAM" id="MobiDB-lite"/>
    </source>
</evidence>
<evidence type="ECO:0000313" key="2">
    <source>
        <dbReference type="EMBL" id="KAJ8067315.1"/>
    </source>
</evidence>
<sequence>MSNWFAWPTWGNLPRGRHEIAPPLRPAPRPPRSRSSSRRRPRRRSSELTPAERLARAKDEKKVIEFEEQRVASMDPIARSAYKERKRLRDEQRIKDLKTRFAKGVKEAAQQQNTAHVEVHRRWKRKHDDDAGAQAAERRQAFLDARQKELQKSSASQPVRANIEREANKELAVELFERIYVDLQNHFLHPTLINSETYDPYAEMSGQPLHTSWQRFVTLASNPEDVVDGIGYGIGLDSAAVLMLSENFRNALKYGEMPDGSEARNNDEEFALVGRWKEFEIKLRLEHTSIRGFAIARHIPYMTVYRRTGQKTVAKNAQVANKNIQLDPSIRDPYEVYVASDGRLLPCLFTPLSGDFESVRQEFHILPFSNFKENIPNRESYRTVHQRVVTRPFQNLKENIYNRENFKHYAPPSSWPPTWEYLPADI</sequence>
<dbReference type="EMBL" id="JAPEIS010000004">
    <property type="protein sequence ID" value="KAJ8067315.1"/>
    <property type="molecule type" value="Genomic_DNA"/>
</dbReference>
<reference evidence="2" key="1">
    <citation type="submission" date="2022-11" db="EMBL/GenBank/DDBJ databases">
        <title>Genome Resource of Sclerotinia nivalis Strain SnTB1, a Plant Pathogen Isolated from American Ginseng.</title>
        <authorList>
            <person name="Fan S."/>
        </authorList>
    </citation>
    <scope>NUCLEOTIDE SEQUENCE</scope>
    <source>
        <strain evidence="2">SnTB1</strain>
    </source>
</reference>
<feature type="region of interest" description="Disordered" evidence="1">
    <location>
        <begin position="11"/>
        <end position="60"/>
    </location>
</feature>
<comment type="caution">
    <text evidence="2">The sequence shown here is derived from an EMBL/GenBank/DDBJ whole genome shotgun (WGS) entry which is preliminary data.</text>
</comment>
<feature type="compositionally biased region" description="Basic residues" evidence="1">
    <location>
        <begin position="31"/>
        <end position="43"/>
    </location>
</feature>
<name>A0A9X0AR91_9HELO</name>
<accession>A0A9X0AR91</accession>
<evidence type="ECO:0000313" key="3">
    <source>
        <dbReference type="Proteomes" id="UP001152300"/>
    </source>
</evidence>
<protein>
    <submittedName>
        <fullName evidence="2">Uncharacterized protein</fullName>
    </submittedName>
</protein>
<feature type="compositionally biased region" description="Basic and acidic residues" evidence="1">
    <location>
        <begin position="126"/>
        <end position="135"/>
    </location>
</feature>
<dbReference type="Proteomes" id="UP001152300">
    <property type="component" value="Unassembled WGS sequence"/>
</dbReference>
<dbReference type="OrthoDB" id="308383at2759"/>